<proteinExistence type="predicted"/>
<dbReference type="AlphaFoldDB" id="A0A6V7PHD8"/>
<feature type="region of interest" description="Disordered" evidence="1">
    <location>
        <begin position="116"/>
        <end position="150"/>
    </location>
</feature>
<name>A0A6V7PHD8_ANACO</name>
<dbReference type="EMBL" id="LR862148">
    <property type="protein sequence ID" value="CAD1830184.1"/>
    <property type="molecule type" value="Genomic_DNA"/>
</dbReference>
<sequence>MFNIFCWNVRGLNDLAKHRCVQSVVSNFFSSVACIQESKVDSVSRSFLRSCYGSGFDRCQYIPAIGASGDIITCWSSKFFCARRNFIEQVDGDGVRGVDDRCGSASEHVSGRWNKLDGGAARPLSGPPRARLRSTTVRHGGGAIRSRQGRPSSTIMRLGRGVGLLRLDRNAARLTLNAERTSSGLAAVRLGLRSTAVRLGLRPTAKATSRSRSGQRRGKQRYITKSDGNLGSLGADSLGAGGFNVGGFGARGLGAMATAALGGVGINAVEDDFGTTRMASEHVSGRVWDRRGATRIGFGAPRSPSSTGELRPLVRRGRLWSDAGGLGGDALGCGRRGATRAASERASVRRLARSDASGRGRRGAMRRCRRRRILMGENIRPLRHMSLKAPCPAWWVPVPGQLVVDEAHHAGVDRSAEMRGTQRPPLEREREL</sequence>
<evidence type="ECO:0000256" key="1">
    <source>
        <dbReference type="SAM" id="MobiDB-lite"/>
    </source>
</evidence>
<feature type="region of interest" description="Disordered" evidence="1">
    <location>
        <begin position="202"/>
        <end position="226"/>
    </location>
</feature>
<protein>
    <recommendedName>
        <fullName evidence="3">Endonuclease/exonuclease/phosphatase domain-containing protein</fullName>
    </recommendedName>
</protein>
<organism evidence="2">
    <name type="scientific">Ananas comosus var. bracteatus</name>
    <name type="common">red pineapple</name>
    <dbReference type="NCBI Taxonomy" id="296719"/>
    <lineage>
        <taxon>Eukaryota</taxon>
        <taxon>Viridiplantae</taxon>
        <taxon>Streptophyta</taxon>
        <taxon>Embryophyta</taxon>
        <taxon>Tracheophyta</taxon>
        <taxon>Spermatophyta</taxon>
        <taxon>Magnoliopsida</taxon>
        <taxon>Liliopsida</taxon>
        <taxon>Poales</taxon>
        <taxon>Bromeliaceae</taxon>
        <taxon>Bromelioideae</taxon>
        <taxon>Ananas</taxon>
    </lineage>
</organism>
<reference evidence="2" key="1">
    <citation type="submission" date="2020-07" db="EMBL/GenBank/DDBJ databases">
        <authorList>
            <person name="Lin J."/>
        </authorList>
    </citation>
    <scope>NUCLEOTIDE SEQUENCE</scope>
</reference>
<gene>
    <name evidence="2" type="ORF">CB5_LOCUS13395</name>
</gene>
<evidence type="ECO:0008006" key="3">
    <source>
        <dbReference type="Google" id="ProtNLM"/>
    </source>
</evidence>
<accession>A0A6V7PHD8</accession>
<feature type="compositionally biased region" description="Basic residues" evidence="1">
    <location>
        <begin position="213"/>
        <end position="222"/>
    </location>
</feature>
<evidence type="ECO:0000313" key="2">
    <source>
        <dbReference type="EMBL" id="CAD1830184.1"/>
    </source>
</evidence>
<feature type="region of interest" description="Disordered" evidence="1">
    <location>
        <begin position="413"/>
        <end position="432"/>
    </location>
</feature>